<keyword evidence="4" id="KW-1185">Reference proteome</keyword>
<evidence type="ECO:0000256" key="1">
    <source>
        <dbReference type="SAM" id="Coils"/>
    </source>
</evidence>
<name>A0A151T2K8_CAJCA</name>
<feature type="compositionally biased region" description="Polar residues" evidence="2">
    <location>
        <begin position="60"/>
        <end position="72"/>
    </location>
</feature>
<feature type="region of interest" description="Disordered" evidence="2">
    <location>
        <begin position="54"/>
        <end position="92"/>
    </location>
</feature>
<dbReference type="EMBL" id="CM003611">
    <property type="protein sequence ID" value="KYP61305.1"/>
    <property type="molecule type" value="Genomic_DNA"/>
</dbReference>
<evidence type="ECO:0008006" key="5">
    <source>
        <dbReference type="Google" id="ProtNLM"/>
    </source>
</evidence>
<dbReference type="Gramene" id="C.cajan_23058.t">
    <property type="protein sequence ID" value="C.cajan_23058.t"/>
    <property type="gene ID" value="C.cajan_23058"/>
</dbReference>
<accession>A0A151T2K8</accession>
<proteinExistence type="predicted"/>
<feature type="coiled-coil region" evidence="1">
    <location>
        <begin position="307"/>
        <end position="348"/>
    </location>
</feature>
<dbReference type="PANTHER" id="PTHR33476">
    <property type="entry name" value="EMB|CAB62613.1"/>
    <property type="match status" value="1"/>
</dbReference>
<dbReference type="AlphaFoldDB" id="A0A151T2K8"/>
<dbReference type="Proteomes" id="UP000075243">
    <property type="component" value="Chromosome 9"/>
</dbReference>
<dbReference type="PANTHER" id="PTHR33476:SF4">
    <property type="entry name" value="POLAR LOCALIZATION DURING ASYMMETRIC DIVISION AND PROTEIN"/>
    <property type="match status" value="1"/>
</dbReference>
<evidence type="ECO:0000256" key="2">
    <source>
        <dbReference type="SAM" id="MobiDB-lite"/>
    </source>
</evidence>
<dbReference type="OMA" id="FRWGLGF"/>
<reference evidence="3 4" key="1">
    <citation type="journal article" date="2012" name="Nat. Biotechnol.">
        <title>Draft genome sequence of pigeonpea (Cajanus cajan), an orphan legume crop of resource-poor farmers.</title>
        <authorList>
            <person name="Varshney R.K."/>
            <person name="Chen W."/>
            <person name="Li Y."/>
            <person name="Bharti A.K."/>
            <person name="Saxena R.K."/>
            <person name="Schlueter J.A."/>
            <person name="Donoghue M.T."/>
            <person name="Azam S."/>
            <person name="Fan G."/>
            <person name="Whaley A.M."/>
            <person name="Farmer A.D."/>
            <person name="Sheridan J."/>
            <person name="Iwata A."/>
            <person name="Tuteja R."/>
            <person name="Penmetsa R.V."/>
            <person name="Wu W."/>
            <person name="Upadhyaya H.D."/>
            <person name="Yang S.P."/>
            <person name="Shah T."/>
            <person name="Saxena K.B."/>
            <person name="Michael T."/>
            <person name="McCombie W.R."/>
            <person name="Yang B."/>
            <person name="Zhang G."/>
            <person name="Yang H."/>
            <person name="Wang J."/>
            <person name="Spillane C."/>
            <person name="Cook D.R."/>
            <person name="May G.D."/>
            <person name="Xu X."/>
            <person name="Jackson S.A."/>
        </authorList>
    </citation>
    <scope>NUCLEOTIDE SEQUENCE [LARGE SCALE GENOMIC DNA]</scope>
    <source>
        <strain evidence="4">cv. Asha</strain>
    </source>
</reference>
<gene>
    <name evidence="3" type="ORF">KK1_023736</name>
</gene>
<sequence>MWQFLVAAVVAGSTGFVAKHFLTQRNDVEVENADLHGPSSFVFSASESTSQTRQRHGVFTFSSSRSPTQQDGPKSRRSRASRNGVRVELRSAQRSGGRRLRFCLKKNKITKNVAAKADNSLFGWGLCIGIMCMMSAGKAEINKLNKTVDETAKLVQELKAEINRRKSSRGLQNLDSVGNDVKGSRKISGKNEVTLKNTVSEIRNTDVIIWSPGVNDCGECGSSALTEEPEPQVLEMDQLEAELELELQKLSGCTTDGPCHEKTKPNLDEIEAPDEGCHLTDDWNLSYSNSHGVSASELHQKLSHLLIKQQENQIMELESELQQAQSNLHEKEAELQELKDRVKRLTELSLSTISGMMISNEETQVLTDPKGTSDYGNNYIDSELKHSVVGTKRPIDFESCLCYM</sequence>
<evidence type="ECO:0000313" key="3">
    <source>
        <dbReference type="EMBL" id="KYP61305.1"/>
    </source>
</evidence>
<evidence type="ECO:0000313" key="4">
    <source>
        <dbReference type="Proteomes" id="UP000075243"/>
    </source>
</evidence>
<dbReference type="STRING" id="3821.A0A151T2K8"/>
<protein>
    <recommendedName>
        <fullName evidence="5">Protein POLAR LOCALIZATION DURING ASYMMETRIC DIVISION AND REDISTRIBUTION</fullName>
    </recommendedName>
</protein>
<dbReference type="GO" id="GO:0008356">
    <property type="term" value="P:asymmetric cell division"/>
    <property type="evidence" value="ECO:0007669"/>
    <property type="project" value="InterPro"/>
</dbReference>
<keyword evidence="1" id="KW-0175">Coiled coil</keyword>
<organism evidence="3 4">
    <name type="scientific">Cajanus cajan</name>
    <name type="common">Pigeon pea</name>
    <name type="synonym">Cajanus indicus</name>
    <dbReference type="NCBI Taxonomy" id="3821"/>
    <lineage>
        <taxon>Eukaryota</taxon>
        <taxon>Viridiplantae</taxon>
        <taxon>Streptophyta</taxon>
        <taxon>Embryophyta</taxon>
        <taxon>Tracheophyta</taxon>
        <taxon>Spermatophyta</taxon>
        <taxon>Magnoliopsida</taxon>
        <taxon>eudicotyledons</taxon>
        <taxon>Gunneridae</taxon>
        <taxon>Pentapetalae</taxon>
        <taxon>rosids</taxon>
        <taxon>fabids</taxon>
        <taxon>Fabales</taxon>
        <taxon>Fabaceae</taxon>
        <taxon>Papilionoideae</taxon>
        <taxon>50 kb inversion clade</taxon>
        <taxon>NPAAA clade</taxon>
        <taxon>indigoferoid/millettioid clade</taxon>
        <taxon>Phaseoleae</taxon>
        <taxon>Cajanus</taxon>
    </lineage>
</organism>
<dbReference type="InterPro" id="IPR040348">
    <property type="entry name" value="POLAR-like"/>
</dbReference>